<feature type="compositionally biased region" description="Basic and acidic residues" evidence="1">
    <location>
        <begin position="166"/>
        <end position="177"/>
    </location>
</feature>
<dbReference type="EMBL" id="ML978125">
    <property type="protein sequence ID" value="KAF2100051.1"/>
    <property type="molecule type" value="Genomic_DNA"/>
</dbReference>
<evidence type="ECO:0000313" key="3">
    <source>
        <dbReference type="EMBL" id="KAF2100051.1"/>
    </source>
</evidence>
<keyword evidence="4" id="KW-1185">Reference proteome</keyword>
<reference evidence="3" key="1">
    <citation type="journal article" date="2020" name="Stud. Mycol.">
        <title>101 Dothideomycetes genomes: a test case for predicting lifestyles and emergence of pathogens.</title>
        <authorList>
            <person name="Haridas S."/>
            <person name="Albert R."/>
            <person name="Binder M."/>
            <person name="Bloem J."/>
            <person name="Labutti K."/>
            <person name="Salamov A."/>
            <person name="Andreopoulos B."/>
            <person name="Baker S."/>
            <person name="Barry K."/>
            <person name="Bills G."/>
            <person name="Bluhm B."/>
            <person name="Cannon C."/>
            <person name="Castanera R."/>
            <person name="Culley D."/>
            <person name="Daum C."/>
            <person name="Ezra D."/>
            <person name="Gonzalez J."/>
            <person name="Henrissat B."/>
            <person name="Kuo A."/>
            <person name="Liang C."/>
            <person name="Lipzen A."/>
            <person name="Lutzoni F."/>
            <person name="Magnuson J."/>
            <person name="Mondo S."/>
            <person name="Nolan M."/>
            <person name="Ohm R."/>
            <person name="Pangilinan J."/>
            <person name="Park H.-J."/>
            <person name="Ramirez L."/>
            <person name="Alfaro M."/>
            <person name="Sun H."/>
            <person name="Tritt A."/>
            <person name="Yoshinaga Y."/>
            <person name="Zwiers L.-H."/>
            <person name="Turgeon B."/>
            <person name="Goodwin S."/>
            <person name="Spatafora J."/>
            <person name="Crous P."/>
            <person name="Grigoriev I."/>
        </authorList>
    </citation>
    <scope>NUCLEOTIDE SEQUENCE</scope>
    <source>
        <strain evidence="3">CBS 133067</strain>
    </source>
</reference>
<evidence type="ECO:0000259" key="2">
    <source>
        <dbReference type="SMART" id="SM00731"/>
    </source>
</evidence>
<dbReference type="Proteomes" id="UP000799772">
    <property type="component" value="Unassembled WGS sequence"/>
</dbReference>
<dbReference type="GO" id="GO:0006950">
    <property type="term" value="P:response to stress"/>
    <property type="evidence" value="ECO:0007669"/>
    <property type="project" value="UniProtKB-ARBA"/>
</dbReference>
<dbReference type="OrthoDB" id="20772at2759"/>
<evidence type="ECO:0000256" key="1">
    <source>
        <dbReference type="SAM" id="MobiDB-lite"/>
    </source>
</evidence>
<protein>
    <recommendedName>
        <fullName evidence="2">SprT-like domain-containing protein</fullName>
    </recommendedName>
</protein>
<feature type="domain" description="SprT-like" evidence="2">
    <location>
        <begin position="411"/>
        <end position="591"/>
    </location>
</feature>
<dbReference type="SUPFAM" id="SSF47095">
    <property type="entry name" value="HMG-box"/>
    <property type="match status" value="1"/>
</dbReference>
<dbReference type="AlphaFoldDB" id="A0A9P4IKX8"/>
<feature type="region of interest" description="Disordered" evidence="1">
    <location>
        <begin position="1"/>
        <end position="78"/>
    </location>
</feature>
<dbReference type="InterPro" id="IPR035240">
    <property type="entry name" value="SprT_Zn_ribbon"/>
</dbReference>
<feature type="region of interest" description="Disordered" evidence="1">
    <location>
        <begin position="113"/>
        <end position="335"/>
    </location>
</feature>
<feature type="compositionally biased region" description="Acidic residues" evidence="1">
    <location>
        <begin position="178"/>
        <end position="191"/>
    </location>
</feature>
<feature type="compositionally biased region" description="Pro residues" evidence="1">
    <location>
        <begin position="296"/>
        <end position="315"/>
    </location>
</feature>
<dbReference type="PANTHER" id="PTHR23099">
    <property type="entry name" value="TRANSCRIPTIONAL REGULATOR"/>
    <property type="match status" value="1"/>
</dbReference>
<comment type="caution">
    <text evidence="3">The sequence shown here is derived from an EMBL/GenBank/DDBJ whole genome shotgun (WGS) entry which is preliminary data.</text>
</comment>
<feature type="compositionally biased region" description="Polar residues" evidence="1">
    <location>
        <begin position="265"/>
        <end position="276"/>
    </location>
</feature>
<dbReference type="InterPro" id="IPR036910">
    <property type="entry name" value="HMG_box_dom_sf"/>
</dbReference>
<dbReference type="Pfam" id="PF10263">
    <property type="entry name" value="SprT-like"/>
    <property type="match status" value="1"/>
</dbReference>
<gene>
    <name evidence="3" type="ORF">NA57DRAFT_75555</name>
</gene>
<feature type="compositionally biased region" description="Polar residues" evidence="1">
    <location>
        <begin position="354"/>
        <end position="363"/>
    </location>
</feature>
<dbReference type="PANTHER" id="PTHR23099:SF0">
    <property type="entry name" value="GERM CELL NUCLEAR ACIDIC PROTEIN"/>
    <property type="match status" value="1"/>
</dbReference>
<feature type="compositionally biased region" description="Basic and acidic residues" evidence="1">
    <location>
        <begin position="114"/>
        <end position="138"/>
    </location>
</feature>
<proteinExistence type="predicted"/>
<feature type="region of interest" description="Disordered" evidence="1">
    <location>
        <begin position="354"/>
        <end position="404"/>
    </location>
</feature>
<name>A0A9P4IKX8_9PEZI</name>
<accession>A0A9P4IKX8</accession>
<dbReference type="Gene3D" id="1.10.30.10">
    <property type="entry name" value="High mobility group box domain"/>
    <property type="match status" value="1"/>
</dbReference>
<sequence>MARPTSPSDSEDDLPSIADLLNKPSQRAVSVKSKPRLQTVTIKSTANGQQELNGSSNTESSSEHERNGRNKHPSTRLIPKVTVKARANEEGQVRRQRALKGIQGNSVLLPLEHITSRGEEKNSLGHAQEDTILRKGEQSVRQTPSRRAKRTAKYEQEVLDEVQEMELSRVVKARSGDEGEDSESSTEEDDSIALINFWSGRNPSPSKAPGRRKKSESQSPPPSPSPRRRAVKRPIVNLQEPGREVVDLVSPNPKKLPERPLQLPSDVTASRPSSSSDNDRAAILTFDPPKSRSPHKAPPLARPVTPPATTPPPSPSNSRLTSPSKKNRIPHAPFRPSIDAFWSATVINEWNDQYSPTKDTLTSPRKKNFGGLVKKSSSSGSDGESPSPTKSPRKSPTKKDPAVVKARKDFEAGKHNLADIFLKDLDEKITGGKIAELTAATGGVKIVWSKKLNTTAGRANWKRETIRKTAEDGSQSVIQRHHASIEFAEKVIDDEQRLLNTLAHEFCHLANYMISGVRGNPHGKEFKEWGRKVEGAFSSRGVEVTTKHHYEIEYKYIWECIVCGCAYKRHSKSIDPARHSCGKCKAKLVQTKPPVRNIKTSEYQLFVKEHFQTVKKANPSANHGAVMEMIGKMYRARKDGNKSPPDSTRGSEQELDDVVKAIGVICLDD</sequence>
<dbReference type="GO" id="GO:0005634">
    <property type="term" value="C:nucleus"/>
    <property type="evidence" value="ECO:0007669"/>
    <property type="project" value="TreeGrafter"/>
</dbReference>
<dbReference type="Pfam" id="PF17283">
    <property type="entry name" value="Zn_ribbon_SprT"/>
    <property type="match status" value="1"/>
</dbReference>
<dbReference type="CDD" id="cd00084">
    <property type="entry name" value="HMG-box_SF"/>
    <property type="match status" value="1"/>
</dbReference>
<evidence type="ECO:0000313" key="4">
    <source>
        <dbReference type="Proteomes" id="UP000799772"/>
    </source>
</evidence>
<feature type="compositionally biased region" description="Polar residues" evidence="1">
    <location>
        <begin position="36"/>
        <end position="60"/>
    </location>
</feature>
<dbReference type="InterPro" id="IPR006640">
    <property type="entry name" value="SprT-like_domain"/>
</dbReference>
<organism evidence="3 4">
    <name type="scientific">Rhizodiscina lignyota</name>
    <dbReference type="NCBI Taxonomy" id="1504668"/>
    <lineage>
        <taxon>Eukaryota</taxon>
        <taxon>Fungi</taxon>
        <taxon>Dikarya</taxon>
        <taxon>Ascomycota</taxon>
        <taxon>Pezizomycotina</taxon>
        <taxon>Dothideomycetes</taxon>
        <taxon>Pleosporomycetidae</taxon>
        <taxon>Aulographales</taxon>
        <taxon>Rhizodiscinaceae</taxon>
        <taxon>Rhizodiscina</taxon>
    </lineage>
</organism>
<feature type="compositionally biased region" description="Low complexity" evidence="1">
    <location>
        <begin position="376"/>
        <end position="390"/>
    </location>
</feature>
<dbReference type="SMART" id="SM00731">
    <property type="entry name" value="SprT"/>
    <property type="match status" value="1"/>
</dbReference>